<reference evidence="3 4" key="1">
    <citation type="journal article" date="2015" name="Nature">
        <title>rRNA introns, odd ribosomes, and small enigmatic genomes across a large radiation of phyla.</title>
        <authorList>
            <person name="Brown C.T."/>
            <person name="Hug L.A."/>
            <person name="Thomas B.C."/>
            <person name="Sharon I."/>
            <person name="Castelle C.J."/>
            <person name="Singh A."/>
            <person name="Wilkins M.J."/>
            <person name="Williams K.H."/>
            <person name="Banfield J.F."/>
        </authorList>
    </citation>
    <scope>NUCLEOTIDE SEQUENCE [LARGE SCALE GENOMIC DNA]</scope>
</reference>
<dbReference type="PROSITE" id="PS51781">
    <property type="entry name" value="SH3B"/>
    <property type="match status" value="1"/>
</dbReference>
<protein>
    <recommendedName>
        <fullName evidence="2">SH3b domain-containing protein</fullName>
    </recommendedName>
</protein>
<feature type="transmembrane region" description="Helical" evidence="1">
    <location>
        <begin position="7"/>
        <end position="29"/>
    </location>
</feature>
<keyword evidence="1" id="KW-0472">Membrane</keyword>
<dbReference type="AlphaFoldDB" id="A0A0G0CLD5"/>
<dbReference type="Gene3D" id="2.30.30.40">
    <property type="entry name" value="SH3 Domains"/>
    <property type="match status" value="1"/>
</dbReference>
<dbReference type="Pfam" id="PF08308">
    <property type="entry name" value="PEGA"/>
    <property type="match status" value="2"/>
</dbReference>
<sequence length="282" mass="31009">MKKKIIATGLTILGIIMMGFSILLFVGFFKPEDAGILIESDPASIVYIDNKEVGATPYEANLKPGEISVRIKPVSNTGIILDDYETQINLISGIRTIIKRNFRENDDFSSGAIVSFEKTSSYESFVTTVSIPDNAEVSIDGKVYGFTPIRISVPAGDHTLLVSATGYLDKQLPIRVYKGHKLTAAIKLAKSNEPVPETTSDASESNEIKFRVRINKTDVGFLRVRSGSSIGFPEVGQVKPGEEYDVIDTGENNKWYKIQFGENEGWVSSEFVSQIPLTDTPE</sequence>
<dbReference type="EMBL" id="LBOW01000011">
    <property type="protein sequence ID" value="KKP44177.1"/>
    <property type="molecule type" value="Genomic_DNA"/>
</dbReference>
<comment type="caution">
    <text evidence="3">The sequence shown here is derived from an EMBL/GenBank/DDBJ whole genome shotgun (WGS) entry which is preliminary data.</text>
</comment>
<feature type="domain" description="SH3b" evidence="2">
    <location>
        <begin position="203"/>
        <end position="276"/>
    </location>
</feature>
<dbReference type="STRING" id="1618566.UR35_C0011G0063"/>
<gene>
    <name evidence="3" type="ORF">UR35_C0011G0063</name>
</gene>
<keyword evidence="1" id="KW-1133">Transmembrane helix</keyword>
<dbReference type="InterPro" id="IPR013229">
    <property type="entry name" value="PEGA"/>
</dbReference>
<dbReference type="SMART" id="SM00287">
    <property type="entry name" value="SH3b"/>
    <property type="match status" value="1"/>
</dbReference>
<dbReference type="PANTHER" id="PTHR36194">
    <property type="entry name" value="S-LAYER-LIKE PROTEIN"/>
    <property type="match status" value="1"/>
</dbReference>
<dbReference type="Proteomes" id="UP000034778">
    <property type="component" value="Unassembled WGS sequence"/>
</dbReference>
<dbReference type="InterPro" id="IPR003646">
    <property type="entry name" value="SH3-like_bac-type"/>
</dbReference>
<evidence type="ECO:0000313" key="4">
    <source>
        <dbReference type="Proteomes" id="UP000034778"/>
    </source>
</evidence>
<proteinExistence type="predicted"/>
<evidence type="ECO:0000256" key="1">
    <source>
        <dbReference type="SAM" id="Phobius"/>
    </source>
</evidence>
<keyword evidence="1" id="KW-0812">Transmembrane</keyword>
<organism evidence="3 4">
    <name type="scientific">Candidatus Woesebacteria bacterium GW2011_GWB1_33_22</name>
    <dbReference type="NCBI Taxonomy" id="1618566"/>
    <lineage>
        <taxon>Bacteria</taxon>
        <taxon>Candidatus Woeseibacteriota</taxon>
    </lineage>
</organism>
<evidence type="ECO:0000313" key="3">
    <source>
        <dbReference type="EMBL" id="KKP44177.1"/>
    </source>
</evidence>
<accession>A0A0G0CLD5</accession>
<dbReference type="PANTHER" id="PTHR36194:SF1">
    <property type="entry name" value="S-LAYER-LIKE PROTEIN"/>
    <property type="match status" value="1"/>
</dbReference>
<dbReference type="Pfam" id="PF08239">
    <property type="entry name" value="SH3_3"/>
    <property type="match status" value="1"/>
</dbReference>
<name>A0A0G0CLD5_9BACT</name>
<evidence type="ECO:0000259" key="2">
    <source>
        <dbReference type="PROSITE" id="PS51781"/>
    </source>
</evidence>